<feature type="compositionally biased region" description="Basic and acidic residues" evidence="8">
    <location>
        <begin position="856"/>
        <end position="880"/>
    </location>
</feature>
<gene>
    <name evidence="9" type="ORF">GDR74_13755</name>
</gene>
<accession>A0A5P9JY83</accession>
<dbReference type="PANTHER" id="PTHR38340">
    <property type="entry name" value="S-LAYER PROTEIN"/>
    <property type="match status" value="1"/>
</dbReference>
<evidence type="ECO:0000313" key="9">
    <source>
        <dbReference type="EMBL" id="QFU17199.1"/>
    </source>
</evidence>
<feature type="region of interest" description="Disordered" evidence="8">
    <location>
        <begin position="965"/>
        <end position="1044"/>
    </location>
</feature>
<dbReference type="SUPFAM" id="SSF51120">
    <property type="entry name" value="beta-Roll"/>
    <property type="match status" value="4"/>
</dbReference>
<dbReference type="PRINTS" id="PR00313">
    <property type="entry name" value="CABNDNGRPT"/>
</dbReference>
<evidence type="ECO:0000256" key="2">
    <source>
        <dbReference type="ARBA" id="ARBA00004613"/>
    </source>
</evidence>
<evidence type="ECO:0000256" key="6">
    <source>
        <dbReference type="ARBA" id="ARBA00023026"/>
    </source>
</evidence>
<evidence type="ECO:0000256" key="5">
    <source>
        <dbReference type="ARBA" id="ARBA00022737"/>
    </source>
</evidence>
<keyword evidence="7" id="KW-0472">Membrane</keyword>
<reference evidence="9 10" key="1">
    <citation type="submission" date="2019-10" db="EMBL/GenBank/DDBJ databases">
        <title>Isolation, Identification of Microvirga thermotolerans HR1, a novel thermophilic bacterium and Comparative Genomics of the genus Microvirga.</title>
        <authorList>
            <person name="Li J."/>
            <person name="Zhang W."/>
            <person name="Lin M."/>
            <person name="Wang J."/>
        </authorList>
    </citation>
    <scope>NUCLEOTIDE SEQUENCE [LARGE SCALE GENOMIC DNA]</scope>
    <source>
        <strain evidence="9 10">HR1</strain>
    </source>
</reference>
<feature type="region of interest" description="Disordered" evidence="8">
    <location>
        <begin position="137"/>
        <end position="158"/>
    </location>
</feature>
<dbReference type="InterPro" id="IPR018511">
    <property type="entry name" value="Hemolysin-typ_Ca-bd_CS"/>
</dbReference>
<evidence type="ECO:0000256" key="4">
    <source>
        <dbReference type="ARBA" id="ARBA00022656"/>
    </source>
</evidence>
<dbReference type="KEGG" id="mico:GDR74_13755"/>
<dbReference type="GO" id="GO:0005576">
    <property type="term" value="C:extracellular region"/>
    <property type="evidence" value="ECO:0007669"/>
    <property type="project" value="UniProtKB-SubCell"/>
</dbReference>
<dbReference type="PRINTS" id="PR01488">
    <property type="entry name" value="RTXTOXINA"/>
</dbReference>
<keyword evidence="5" id="KW-0677">Repeat</keyword>
<dbReference type="Gene3D" id="2.150.10.10">
    <property type="entry name" value="Serralysin-like metalloprotease, C-terminal"/>
    <property type="match status" value="9"/>
</dbReference>
<organism evidence="9 10">
    <name type="scientific">Microvirga thermotolerans</name>
    <dbReference type="NCBI Taxonomy" id="2651334"/>
    <lineage>
        <taxon>Bacteria</taxon>
        <taxon>Pseudomonadati</taxon>
        <taxon>Pseudomonadota</taxon>
        <taxon>Alphaproteobacteria</taxon>
        <taxon>Hyphomicrobiales</taxon>
        <taxon>Methylobacteriaceae</taxon>
        <taxon>Microvirga</taxon>
    </lineage>
</organism>
<keyword evidence="6" id="KW-0843">Virulence</keyword>
<dbReference type="GO" id="GO:0090729">
    <property type="term" value="F:toxin activity"/>
    <property type="evidence" value="ECO:0007669"/>
    <property type="project" value="UniProtKB-KW"/>
</dbReference>
<comment type="subcellular location">
    <subcellularLocation>
        <location evidence="1">Membrane</location>
    </subcellularLocation>
    <subcellularLocation>
        <location evidence="2">Secreted</location>
    </subcellularLocation>
</comment>
<dbReference type="InterPro" id="IPR003995">
    <property type="entry name" value="RTX_toxin_determinant-A"/>
</dbReference>
<evidence type="ECO:0000256" key="3">
    <source>
        <dbReference type="ARBA" id="ARBA00022525"/>
    </source>
</evidence>
<keyword evidence="3" id="KW-0964">Secreted</keyword>
<evidence type="ECO:0000256" key="7">
    <source>
        <dbReference type="ARBA" id="ARBA00023136"/>
    </source>
</evidence>
<proteinExistence type="predicted"/>
<feature type="compositionally biased region" description="Basic and acidic residues" evidence="8">
    <location>
        <begin position="137"/>
        <end position="151"/>
    </location>
</feature>
<evidence type="ECO:0000256" key="8">
    <source>
        <dbReference type="SAM" id="MobiDB-lite"/>
    </source>
</evidence>
<feature type="compositionally biased region" description="Gly residues" evidence="8">
    <location>
        <begin position="257"/>
        <end position="303"/>
    </location>
</feature>
<feature type="region of interest" description="Disordered" evidence="8">
    <location>
        <begin position="785"/>
        <end position="810"/>
    </location>
</feature>
<feature type="compositionally biased region" description="Basic and acidic residues" evidence="8">
    <location>
        <begin position="830"/>
        <end position="842"/>
    </location>
</feature>
<dbReference type="PANTHER" id="PTHR38340:SF1">
    <property type="entry name" value="S-LAYER PROTEIN"/>
    <property type="match status" value="1"/>
</dbReference>
<dbReference type="InterPro" id="IPR001343">
    <property type="entry name" value="Hemolysn_Ca-bd"/>
</dbReference>
<feature type="region of interest" description="Disordered" evidence="8">
    <location>
        <begin position="830"/>
        <end position="893"/>
    </location>
</feature>
<keyword evidence="10" id="KW-1185">Reference proteome</keyword>
<dbReference type="EMBL" id="CP045423">
    <property type="protein sequence ID" value="QFU17199.1"/>
    <property type="molecule type" value="Genomic_DNA"/>
</dbReference>
<dbReference type="InterPro" id="IPR050557">
    <property type="entry name" value="RTX_toxin/Mannuronan_C5-epim"/>
</dbReference>
<dbReference type="PROSITE" id="PS00330">
    <property type="entry name" value="HEMOLYSIN_CALCIUM"/>
    <property type="match status" value="10"/>
</dbReference>
<dbReference type="GO" id="GO:0016020">
    <property type="term" value="C:membrane"/>
    <property type="evidence" value="ECO:0007669"/>
    <property type="project" value="UniProtKB-SubCell"/>
</dbReference>
<sequence length="1754" mass="189580">MGSITFSVDEYAIDKELVQSWIDELNKLPNVKDLLSVPKDVDILVTDNPKSKNLTPGNKEFLEKVVPLGQAGHSQAVGKPPMVWINPNHWKAPIKIFVHEILHHKYPGLAGGALGHKPEFYEKLGKVLESLGIKPDPYEDLGKPVPDDQKASENSPPDLQAQFLGRALGSLGSAVKAALGGGEVRAEKAAKAMLDGNAAGFAASSLVKNVVEGPHKPPVTNPRSNLPEQIKNNTLPKFPNSNDAGGGNGNDQSAEGYVGGQPTGSQGAGGDGSGKGPQGGGGGSHPGKGPNGGVSQSGGGSVGPAGADKPGNSSDDPSEGKNGSGLSPPAPGGEADPPNQEPGGTAPPNSINDDDGASPAGVGVPILLDLDGNGIDIVPLDKSPTFYDYNNDGIIGRTAWFSGGDGILVIDLDRSGAWYPDGVIEHAYEFIFSQWETAATSDMEALRLTFDANHDGKLSSLDPEFRLFKVWADADVDGVVDPGELKTLGELGITYIPLHHNRQSTWYSDGSRINGTAMTITSDGKKITVADAVFALGRNNATLTASRDSVRVRPGDGSTQNWFSGSGDRKLALRLGQKGYDAAVVQKSDGTRLVAQYDLSGKIAALYHQTAAGLPLYVEAWLDDQYSSMKFNAHQALAIWHIKGNDRRNTYKGGNERTLLEGYGGNDALYGRGGKDTLKGGNGNDTLRGGNGNDSLSGDGWDDKLFGEAGDDTLSGGEGYDALYGGAGNDRLDGGTQGDILDGGDGNDTLSGGSEGDELYGGNGNDLLDGGSGFDLLFGDAGNDSLLGGEGSDELRGGEGDDTLNGGSGHDLLVGGTGVDWLVGGIGHDDLRGGEGNDHLQGDEDDDTLAGGSGDDTLHGGDGGDRLRGDGGDDTLHGDDGRDDLDGGDGNDLLYGGADNDALLGSGGDDTLYGGSGNDGLVGDEGGDHLYGEAGDDVLKGGAGADLLSGAAGADTLYGGLGADSLSGSEGNDQLYGDADDDRLEGGTGDDKLWGGDGQDTLDGGEGSDVLSGDAANDTLRGGLGDDMLSGGAGNDSLDGGGGRDQLFGGGGNDILVGGPEVDYLDGGEGADTLVLTGLHSDYRIRFNEAVGRYSIVDLRAGSPDGTDLAAIELFRFSNGTFTQAELDYAIDADRDIAWDVDDSDGSKSTLGWRPWAVNPAQFEIFIQRRAVDNTLMSETVFHPDGSRRAYAWDVAASESWASYVQTYDTQARLVRQQYENDDTTRTITEWDHDGARAWRVRTTWSMNVGGVYDDFRQVDTLHEPDPDPSPVDVIERLWDPANQAAWDVIVREYDVYSPNSDHWLTEDTTYDGGARILKGKDHAQGDGINYGSPPAPYARDGEWERFEERYDAGGRKHYESYRYYGTASAPGHTVIREWDFNGQDWADSTLYIEGEDRMVWKEINYDTHPTYSKVRWDWHSVPGDWSQQVTFWNRAGQLAWQEQTWRNDDGTVARGRVFQWDYTSGVKWQRYEYDYRQDPSRITQERFLFDDNTYAEVDRDLDRQHSDYDVKTVTYTGEDRTTRLSERIALDTPNSRGATMTDWRWDVTNADPDWARLYTEYQPDPEAPGHFRRLHQKQYMSMTSDNEKYVRFWDYGDGQEWQYSIQLFDRNGRRYAHNYKMDDDTWRTYDYDQNGRDWARIKQYLLADARTCWQKETLFDNDHFVIQKWDVGDRNDVWDYYYIELAGEGDSEEDAIWKWYVDDDGVRHYEIGDANGTIMDRSAPPYTMPGEGPAALPFNNMALHALVPEARIH</sequence>
<dbReference type="GO" id="GO:0005509">
    <property type="term" value="F:calcium ion binding"/>
    <property type="evidence" value="ECO:0007669"/>
    <property type="project" value="InterPro"/>
</dbReference>
<feature type="region of interest" description="Disordered" evidence="8">
    <location>
        <begin position="212"/>
        <end position="363"/>
    </location>
</feature>
<feature type="compositionally biased region" description="Polar residues" evidence="8">
    <location>
        <begin position="221"/>
        <end position="235"/>
    </location>
</feature>
<keyword evidence="4" id="KW-0800">Toxin</keyword>
<protein>
    <submittedName>
        <fullName evidence="9">Uncharacterized protein</fullName>
    </submittedName>
</protein>
<feature type="compositionally biased region" description="Gly residues" evidence="8">
    <location>
        <begin position="1031"/>
        <end position="1044"/>
    </location>
</feature>
<dbReference type="Pfam" id="PF00353">
    <property type="entry name" value="HemolysinCabind"/>
    <property type="match status" value="9"/>
</dbReference>
<evidence type="ECO:0000313" key="10">
    <source>
        <dbReference type="Proteomes" id="UP000325614"/>
    </source>
</evidence>
<dbReference type="InterPro" id="IPR011049">
    <property type="entry name" value="Serralysin-like_metalloprot_C"/>
</dbReference>
<evidence type="ECO:0000256" key="1">
    <source>
        <dbReference type="ARBA" id="ARBA00004370"/>
    </source>
</evidence>
<dbReference type="Proteomes" id="UP000325614">
    <property type="component" value="Chromosome"/>
</dbReference>
<name>A0A5P9JY83_9HYPH</name>
<feature type="region of interest" description="Disordered" evidence="8">
    <location>
        <begin position="742"/>
        <end position="764"/>
    </location>
</feature>